<dbReference type="AlphaFoldDB" id="A0A7D9IEC8"/>
<feature type="non-terminal residue" evidence="1">
    <location>
        <position position="1"/>
    </location>
</feature>
<reference evidence="1" key="1">
    <citation type="submission" date="2020-04" db="EMBL/GenBank/DDBJ databases">
        <authorList>
            <person name="Alioto T."/>
            <person name="Alioto T."/>
            <person name="Gomez Garrido J."/>
        </authorList>
    </citation>
    <scope>NUCLEOTIDE SEQUENCE</scope>
    <source>
        <strain evidence="1">A484AB</strain>
    </source>
</reference>
<sequence length="72" mass="8189">LHKTENFLVDVTLDDVDVAEDLCIPRHTIRDCDENFIELADIINTEHNLHAPTTVAEAENYYVTLLAHIESV</sequence>
<dbReference type="Proteomes" id="UP001152795">
    <property type="component" value="Unassembled WGS sequence"/>
</dbReference>
<accession>A0A7D9IEC8</accession>
<dbReference type="OrthoDB" id="6119988at2759"/>
<organism evidence="1 2">
    <name type="scientific">Paramuricea clavata</name>
    <name type="common">Red gorgonian</name>
    <name type="synonym">Violescent sea-whip</name>
    <dbReference type="NCBI Taxonomy" id="317549"/>
    <lineage>
        <taxon>Eukaryota</taxon>
        <taxon>Metazoa</taxon>
        <taxon>Cnidaria</taxon>
        <taxon>Anthozoa</taxon>
        <taxon>Octocorallia</taxon>
        <taxon>Malacalcyonacea</taxon>
        <taxon>Plexauridae</taxon>
        <taxon>Paramuricea</taxon>
    </lineage>
</organism>
<proteinExistence type="predicted"/>
<comment type="caution">
    <text evidence="1">The sequence shown here is derived from an EMBL/GenBank/DDBJ whole genome shotgun (WGS) entry which is preliminary data.</text>
</comment>
<dbReference type="EMBL" id="CACRXK020004772">
    <property type="protein sequence ID" value="CAB4003962.1"/>
    <property type="molecule type" value="Genomic_DNA"/>
</dbReference>
<evidence type="ECO:0000313" key="1">
    <source>
        <dbReference type="EMBL" id="CAB4003962.1"/>
    </source>
</evidence>
<evidence type="ECO:0000313" key="2">
    <source>
        <dbReference type="Proteomes" id="UP001152795"/>
    </source>
</evidence>
<gene>
    <name evidence="1" type="ORF">PACLA_8A016474</name>
</gene>
<keyword evidence="2" id="KW-1185">Reference proteome</keyword>
<name>A0A7D9IEC8_PARCT</name>
<protein>
    <submittedName>
        <fullName evidence="1">Uncharacterized protein</fullName>
    </submittedName>
</protein>